<keyword evidence="2" id="KW-1185">Reference proteome</keyword>
<protein>
    <submittedName>
        <fullName evidence="3">Uncharacterized protein</fullName>
    </submittedName>
</protein>
<name>A0AA85JK80_TRIRE</name>
<evidence type="ECO:0000313" key="2">
    <source>
        <dbReference type="Proteomes" id="UP000050795"/>
    </source>
</evidence>
<sequence length="113" mass="12556">MNLRQYLNNIETDPLNNSPASLSSHRQNYGNSFPLYAPTTTLAFSIPFNHHLQQQAKANDSPANSGSLSLLSQLLEVEKLKQPSGVDSNFSVIKAKTLEEIEQLESPKNNILF</sequence>
<proteinExistence type="predicted"/>
<dbReference type="Proteomes" id="UP000050795">
    <property type="component" value="Unassembled WGS sequence"/>
</dbReference>
<dbReference type="WBParaSite" id="TREG1_24250.1">
    <property type="protein sequence ID" value="TREG1_24250.1"/>
    <property type="gene ID" value="TREG1_24250"/>
</dbReference>
<organism evidence="2 3">
    <name type="scientific">Trichobilharzia regenti</name>
    <name type="common">Nasal bird schistosome</name>
    <dbReference type="NCBI Taxonomy" id="157069"/>
    <lineage>
        <taxon>Eukaryota</taxon>
        <taxon>Metazoa</taxon>
        <taxon>Spiralia</taxon>
        <taxon>Lophotrochozoa</taxon>
        <taxon>Platyhelminthes</taxon>
        <taxon>Trematoda</taxon>
        <taxon>Digenea</taxon>
        <taxon>Strigeidida</taxon>
        <taxon>Schistosomatoidea</taxon>
        <taxon>Schistosomatidae</taxon>
        <taxon>Trichobilharzia</taxon>
    </lineage>
</organism>
<reference evidence="3" key="2">
    <citation type="submission" date="2023-11" db="UniProtKB">
        <authorList>
            <consortium name="WormBaseParasite"/>
        </authorList>
    </citation>
    <scope>IDENTIFICATION</scope>
</reference>
<dbReference type="AlphaFoldDB" id="A0AA85JK80"/>
<evidence type="ECO:0000256" key="1">
    <source>
        <dbReference type="SAM" id="MobiDB-lite"/>
    </source>
</evidence>
<accession>A0AA85JK80</accession>
<evidence type="ECO:0000313" key="3">
    <source>
        <dbReference type="WBParaSite" id="TREG1_24250.1"/>
    </source>
</evidence>
<feature type="region of interest" description="Disordered" evidence="1">
    <location>
        <begin position="1"/>
        <end position="24"/>
    </location>
</feature>
<reference evidence="2" key="1">
    <citation type="submission" date="2022-06" db="EMBL/GenBank/DDBJ databases">
        <authorList>
            <person name="Berger JAMES D."/>
            <person name="Berger JAMES D."/>
        </authorList>
    </citation>
    <scope>NUCLEOTIDE SEQUENCE [LARGE SCALE GENOMIC DNA]</scope>
</reference>